<sequence>MRLGSFNIMHGLSLTDGTVEPARFAAAVSALGVDVLGLQEVDLDQPRSGGLDLAAEAAAMIGAGDDDWRFVPTVFGTPGVGWRPADGQRRDDEPAYGIALISRLPVREWRVIDLGRAPVRSPIAIPGGPDRRGRLIMLDDEPRAAIAARVESAGGPLTVVNTHLSFVPGWNAVQLRRLARRLADVPGPLVLLGDLNLPGRLPAALTRWRRLAVTPTYPAHSPRVQLDHVLARGPVGRIIAVQARRVPISDHLALSVDLADPRA</sequence>
<reference evidence="2 3" key="1">
    <citation type="journal article" date="2007" name="Genome Res.">
        <title>Genome characteristics of facultatively symbiotic Frankia sp. strains reflect host range and host plant biogeography.</title>
        <authorList>
            <person name="Normand P."/>
            <person name="Lapierre P."/>
            <person name="Tisa L.S."/>
            <person name="Gogarten J.P."/>
            <person name="Alloisio N."/>
            <person name="Bagnarol E."/>
            <person name="Bassi C.A."/>
            <person name="Berry A.M."/>
            <person name="Bickhart D.M."/>
            <person name="Choisne N."/>
            <person name="Couloux A."/>
            <person name="Cournoyer B."/>
            <person name="Cruveiller S."/>
            <person name="Daubin V."/>
            <person name="Demange N."/>
            <person name="Francino M.P."/>
            <person name="Goltsman E."/>
            <person name="Huang Y."/>
            <person name="Kopp O.R."/>
            <person name="Labarre L."/>
            <person name="Lapidus A."/>
            <person name="Lavire C."/>
            <person name="Marechal J."/>
            <person name="Martinez M."/>
            <person name="Mastronunzio J.E."/>
            <person name="Mullin B.C."/>
            <person name="Niemann J."/>
            <person name="Pujic P."/>
            <person name="Rawnsley T."/>
            <person name="Rouy Z."/>
            <person name="Schenowitz C."/>
            <person name="Sellstedt A."/>
            <person name="Tavares F."/>
            <person name="Tomkins J.P."/>
            <person name="Vallenet D."/>
            <person name="Valverde C."/>
            <person name="Wall L.G."/>
            <person name="Wang Y."/>
            <person name="Medigue C."/>
            <person name="Benson D.R."/>
        </authorList>
    </citation>
    <scope>NUCLEOTIDE SEQUENCE [LARGE SCALE GENOMIC DNA]</scope>
    <source>
        <strain evidence="3">DSM 45818 / CECT 9043 / CcI3</strain>
    </source>
</reference>
<dbReference type="InterPro" id="IPR036691">
    <property type="entry name" value="Endo/exonu/phosph_ase_sf"/>
</dbReference>
<dbReference type="STRING" id="106370.Francci3_3798"/>
<dbReference type="HOGENOM" id="CLU_060500_2_0_11"/>
<evidence type="ECO:0000259" key="1">
    <source>
        <dbReference type="Pfam" id="PF03372"/>
    </source>
</evidence>
<dbReference type="EMBL" id="CP000249">
    <property type="protein sequence ID" value="ABD13148.1"/>
    <property type="molecule type" value="Genomic_DNA"/>
</dbReference>
<evidence type="ECO:0000313" key="2">
    <source>
        <dbReference type="EMBL" id="ABD13148.1"/>
    </source>
</evidence>
<name>Q2J6E4_FRACC</name>
<keyword evidence="2" id="KW-0378">Hydrolase</keyword>
<dbReference type="OrthoDB" id="155529at2"/>
<evidence type="ECO:0000313" key="3">
    <source>
        <dbReference type="Proteomes" id="UP000001937"/>
    </source>
</evidence>
<organism evidence="2 3">
    <name type="scientific">Frankia casuarinae (strain DSM 45818 / CECT 9043 / HFP020203 / CcI3)</name>
    <dbReference type="NCBI Taxonomy" id="106370"/>
    <lineage>
        <taxon>Bacteria</taxon>
        <taxon>Bacillati</taxon>
        <taxon>Actinomycetota</taxon>
        <taxon>Actinomycetes</taxon>
        <taxon>Frankiales</taxon>
        <taxon>Frankiaceae</taxon>
        <taxon>Frankia</taxon>
    </lineage>
</organism>
<dbReference type="SUPFAM" id="SSF56219">
    <property type="entry name" value="DNase I-like"/>
    <property type="match status" value="1"/>
</dbReference>
<dbReference type="InterPro" id="IPR051916">
    <property type="entry name" value="GPI-anchor_lipid_remodeler"/>
</dbReference>
<dbReference type="InterPro" id="IPR005135">
    <property type="entry name" value="Endo/exonuclease/phosphatase"/>
</dbReference>
<dbReference type="AlphaFoldDB" id="Q2J6E4"/>
<gene>
    <name evidence="2" type="ordered locus">Francci3_3798</name>
</gene>
<dbReference type="PhylomeDB" id="Q2J6E4"/>
<dbReference type="PANTHER" id="PTHR14859:SF15">
    <property type="entry name" value="ENDONUCLEASE_EXONUCLEASE_PHOSPHATASE DOMAIN-CONTAINING PROTEIN"/>
    <property type="match status" value="1"/>
</dbReference>
<protein>
    <submittedName>
        <fullName evidence="2">Endonuclease/exonuclease/phosphatase</fullName>
    </submittedName>
</protein>
<proteinExistence type="predicted"/>
<dbReference type="RefSeq" id="WP_011438172.1">
    <property type="nucleotide sequence ID" value="NC_007777.1"/>
</dbReference>
<keyword evidence="3" id="KW-1185">Reference proteome</keyword>
<keyword evidence="2" id="KW-0255">Endonuclease</keyword>
<feature type="domain" description="Endonuclease/exonuclease/phosphatase" evidence="1">
    <location>
        <begin position="5"/>
        <end position="251"/>
    </location>
</feature>
<dbReference type="KEGG" id="fra:Francci3_3798"/>
<accession>Q2J6E4</accession>
<dbReference type="Proteomes" id="UP000001937">
    <property type="component" value="Chromosome"/>
</dbReference>
<dbReference type="GO" id="GO:0016020">
    <property type="term" value="C:membrane"/>
    <property type="evidence" value="ECO:0007669"/>
    <property type="project" value="GOC"/>
</dbReference>
<dbReference type="GO" id="GO:0004519">
    <property type="term" value="F:endonuclease activity"/>
    <property type="evidence" value="ECO:0007669"/>
    <property type="project" value="UniProtKB-KW"/>
</dbReference>
<dbReference type="Gene3D" id="3.60.10.10">
    <property type="entry name" value="Endonuclease/exonuclease/phosphatase"/>
    <property type="match status" value="1"/>
</dbReference>
<dbReference type="Pfam" id="PF03372">
    <property type="entry name" value="Exo_endo_phos"/>
    <property type="match status" value="1"/>
</dbReference>
<dbReference type="eggNOG" id="COG3568">
    <property type="taxonomic scope" value="Bacteria"/>
</dbReference>
<dbReference type="PANTHER" id="PTHR14859">
    <property type="entry name" value="CALCOFLUOR WHITE HYPERSENSITIVE PROTEIN PRECURSOR"/>
    <property type="match status" value="1"/>
</dbReference>
<keyword evidence="2" id="KW-0540">Nuclease</keyword>
<dbReference type="GO" id="GO:0006506">
    <property type="term" value="P:GPI anchor biosynthetic process"/>
    <property type="evidence" value="ECO:0007669"/>
    <property type="project" value="TreeGrafter"/>
</dbReference>